<evidence type="ECO:0000256" key="4">
    <source>
        <dbReference type="PIRSR" id="PIRSR600829-4"/>
    </source>
</evidence>
<keyword evidence="5" id="KW-0812">Transmembrane</keyword>
<evidence type="ECO:0000313" key="7">
    <source>
        <dbReference type="Proteomes" id="UP000307574"/>
    </source>
</evidence>
<keyword evidence="5" id="KW-1133">Transmembrane helix</keyword>
<dbReference type="GO" id="GO:0046872">
    <property type="term" value="F:metal ion binding"/>
    <property type="evidence" value="ECO:0007669"/>
    <property type="project" value="UniProtKB-KW"/>
</dbReference>
<protein>
    <recommendedName>
        <fullName evidence="8">Diacylglycerol kinase</fullName>
    </recommendedName>
</protein>
<keyword evidence="4" id="KW-0479">Metal-binding</keyword>
<keyword evidence="5" id="KW-0472">Membrane</keyword>
<dbReference type="GO" id="GO:0016020">
    <property type="term" value="C:membrane"/>
    <property type="evidence" value="ECO:0007669"/>
    <property type="project" value="InterPro"/>
</dbReference>
<dbReference type="GO" id="GO:0016301">
    <property type="term" value="F:kinase activity"/>
    <property type="evidence" value="ECO:0007669"/>
    <property type="project" value="InterPro"/>
</dbReference>
<gene>
    <name evidence="6" type="ORF">FCV50_20925</name>
</gene>
<sequence>MDFSVAYKLALSIILMIGLFCFRQWLDFSLVLIVTVLVLVSEMFNTAIEALYDTFEPSQNSNIGRIKDVSAGWLVSEVAGLKFGS</sequence>
<accession>A0A4U1Z2P8</accession>
<dbReference type="AlphaFoldDB" id="A0A4U1Z2P8"/>
<evidence type="ECO:0000256" key="3">
    <source>
        <dbReference type="PIRSR" id="PIRSR600829-3"/>
    </source>
</evidence>
<dbReference type="InterPro" id="IPR036945">
    <property type="entry name" value="DAGK_sf"/>
</dbReference>
<dbReference type="Pfam" id="PF01219">
    <property type="entry name" value="DAGK_prokar"/>
    <property type="match status" value="1"/>
</dbReference>
<dbReference type="EMBL" id="SYUV01000087">
    <property type="protein sequence ID" value="TKF26497.1"/>
    <property type="molecule type" value="Genomic_DNA"/>
</dbReference>
<feature type="transmembrane region" description="Helical" evidence="5">
    <location>
        <begin position="6"/>
        <end position="22"/>
    </location>
</feature>
<dbReference type="GO" id="GO:0008654">
    <property type="term" value="P:phospholipid biosynthetic process"/>
    <property type="evidence" value="ECO:0007669"/>
    <property type="project" value="InterPro"/>
</dbReference>
<keyword evidence="3" id="KW-0547">Nucleotide-binding</keyword>
<comment type="caution">
    <text evidence="6">The sequence shown here is derived from an EMBL/GenBank/DDBJ whole genome shotgun (WGS) entry which is preliminary data.</text>
</comment>
<feature type="binding site" evidence="3">
    <location>
        <position position="49"/>
    </location>
    <ligand>
        <name>ATP</name>
        <dbReference type="ChEBI" id="CHEBI:30616"/>
    </ligand>
</feature>
<evidence type="ECO:0008006" key="8">
    <source>
        <dbReference type="Google" id="ProtNLM"/>
    </source>
</evidence>
<evidence type="ECO:0000256" key="5">
    <source>
        <dbReference type="SAM" id="Phobius"/>
    </source>
</evidence>
<feature type="active site" description="Proton acceptor" evidence="1">
    <location>
        <position position="42"/>
    </location>
</feature>
<feature type="binding site" evidence="4">
    <location>
        <position position="49"/>
    </location>
    <ligand>
        <name>a divalent metal cation</name>
        <dbReference type="ChEBI" id="CHEBI:60240"/>
    </ligand>
</feature>
<dbReference type="Proteomes" id="UP000307574">
    <property type="component" value="Unassembled WGS sequence"/>
</dbReference>
<comment type="cofactor">
    <cofactor evidence="4">
        <name>Mg(2+)</name>
        <dbReference type="ChEBI" id="CHEBI:18420"/>
    </cofactor>
    <text evidence="4">Mn(2+), Zn(2+), Cd(2+) and Co(2+) support activity to lesser extents.</text>
</comment>
<dbReference type="InterPro" id="IPR000829">
    <property type="entry name" value="DAGK"/>
</dbReference>
<feature type="binding site" evidence="3">
    <location>
        <begin position="67"/>
        <end position="68"/>
    </location>
    <ligand>
        <name>ATP</name>
        <dbReference type="ChEBI" id="CHEBI:30616"/>
    </ligand>
</feature>
<name>A0A4U1Z2P8_9VIBR</name>
<evidence type="ECO:0000256" key="2">
    <source>
        <dbReference type="PIRSR" id="PIRSR600829-2"/>
    </source>
</evidence>
<evidence type="ECO:0000256" key="1">
    <source>
        <dbReference type="PIRSR" id="PIRSR600829-1"/>
    </source>
</evidence>
<keyword evidence="4" id="KW-0460">Magnesium</keyword>
<dbReference type="GO" id="GO:0005524">
    <property type="term" value="F:ATP binding"/>
    <property type="evidence" value="ECO:0007669"/>
    <property type="project" value="UniProtKB-KW"/>
</dbReference>
<proteinExistence type="predicted"/>
<keyword evidence="3" id="KW-0067">ATP-binding</keyword>
<feature type="transmembrane region" description="Helical" evidence="5">
    <location>
        <begin position="29"/>
        <end position="48"/>
    </location>
</feature>
<reference evidence="6 7" key="1">
    <citation type="submission" date="2019-04" db="EMBL/GenBank/DDBJ databases">
        <title>A reverse ecology approach based on a biological definition of microbial populations.</title>
        <authorList>
            <person name="Arevalo P."/>
            <person name="Vaninsberghe D."/>
            <person name="Elsherbini J."/>
            <person name="Gore J."/>
            <person name="Polz M."/>
        </authorList>
    </citation>
    <scope>NUCLEOTIDE SEQUENCE [LARGE SCALE GENOMIC DNA]</scope>
    <source>
        <strain evidence="6 7">10N.261.46.F4</strain>
    </source>
</reference>
<evidence type="ECO:0000313" key="6">
    <source>
        <dbReference type="EMBL" id="TKF26497.1"/>
    </source>
</evidence>
<dbReference type="Gene3D" id="1.10.287.3610">
    <property type="match status" value="1"/>
</dbReference>
<organism evidence="6 7">
    <name type="scientific">Vibrio kanaloae</name>
    <dbReference type="NCBI Taxonomy" id="170673"/>
    <lineage>
        <taxon>Bacteria</taxon>
        <taxon>Pseudomonadati</taxon>
        <taxon>Pseudomonadota</taxon>
        <taxon>Gammaproteobacteria</taxon>
        <taxon>Vibrionales</taxon>
        <taxon>Vibrionaceae</taxon>
        <taxon>Vibrio</taxon>
    </lineage>
</organism>
<feature type="binding site" evidence="2">
    <location>
        <position position="42"/>
    </location>
    <ligand>
        <name>substrate</name>
    </ligand>
</feature>